<accession>A0ABQ0AKL7</accession>
<dbReference type="InterPro" id="IPR017938">
    <property type="entry name" value="Riboflavin_synthase-like_b-brl"/>
</dbReference>
<dbReference type="PROSITE" id="PS51384">
    <property type="entry name" value="FAD_FR"/>
    <property type="match status" value="1"/>
</dbReference>
<organism evidence="3 4">
    <name type="scientific">Pseudophaeobacter arcticus</name>
    <dbReference type="NCBI Taxonomy" id="385492"/>
    <lineage>
        <taxon>Bacteria</taxon>
        <taxon>Pseudomonadati</taxon>
        <taxon>Pseudomonadota</taxon>
        <taxon>Alphaproteobacteria</taxon>
        <taxon>Rhodobacterales</taxon>
        <taxon>Paracoccaceae</taxon>
        <taxon>Pseudophaeobacter</taxon>
    </lineage>
</organism>
<keyword evidence="4" id="KW-1185">Reference proteome</keyword>
<dbReference type="InterPro" id="IPR017927">
    <property type="entry name" value="FAD-bd_FR_type"/>
</dbReference>
<reference evidence="3 4" key="1">
    <citation type="submission" date="2024-04" db="EMBL/GenBank/DDBJ databases">
        <title>Draft genome sequence of Pseudophaeobacter arcticus NBRC 116598.</title>
        <authorList>
            <person name="Miyakawa T."/>
            <person name="Kusuya Y."/>
            <person name="Miura T."/>
        </authorList>
    </citation>
    <scope>NUCLEOTIDE SEQUENCE [LARGE SCALE GENOMIC DNA]</scope>
    <source>
        <strain evidence="3 4">SU-CL00105</strain>
    </source>
</reference>
<dbReference type="Gene3D" id="2.40.30.10">
    <property type="entry name" value="Translation factors"/>
    <property type="match status" value="1"/>
</dbReference>
<dbReference type="SUPFAM" id="SSF63380">
    <property type="entry name" value="Riboflavin synthase domain-like"/>
    <property type="match status" value="1"/>
</dbReference>
<name>A0ABQ0AKL7_9RHOB</name>
<dbReference type="InterPro" id="IPR007037">
    <property type="entry name" value="SIP_rossman_dom"/>
</dbReference>
<dbReference type="Pfam" id="PF04954">
    <property type="entry name" value="SIP"/>
    <property type="match status" value="1"/>
</dbReference>
<dbReference type="RefSeq" id="WP_353399193.1">
    <property type="nucleotide sequence ID" value="NZ_BAABWU010000006.1"/>
</dbReference>
<dbReference type="PANTHER" id="PTHR30157">
    <property type="entry name" value="FERRIC REDUCTASE, NADPH-DEPENDENT"/>
    <property type="match status" value="1"/>
</dbReference>
<evidence type="ECO:0000259" key="2">
    <source>
        <dbReference type="PROSITE" id="PS51384"/>
    </source>
</evidence>
<sequence>MTINPSFPIDATALLTGLSHAAMRQVMLHQAQEHELRVLEDSESAVSIEVPSFGQYRFEPAEGGIHIRISAALPDRLFMLKDSFSETLSQLLPEAAKDLRWSDSATLPNRPPNLHFTRVVSVTPVGTAFLRVRIQADDLSSFQDDAIHFRLLLPAPDCTKPEWPSLAENGATVWPKGEKALHRPAYTTRWIDRQAGLLDFDVFLHDGGRVTNWVRGASIGDLLVIAGPGGGGIPESSKICIFADETAFPAVARILEALPANSTGQVTLIAAQGADCGYPIAAPAGVTLSWLTREEAQDVPRQALTAHREHPDHFLWVASEKSDVTPVREALKADKPAPGTSYIAAYWSKP</sequence>
<dbReference type="EMBL" id="BAABWU010000006">
    <property type="protein sequence ID" value="GAA6196401.1"/>
    <property type="molecule type" value="Genomic_DNA"/>
</dbReference>
<comment type="similarity">
    <text evidence="1">Belongs to the SIP oxidoreductase family.</text>
</comment>
<dbReference type="InterPro" id="IPR039374">
    <property type="entry name" value="SIP_fam"/>
</dbReference>
<gene>
    <name evidence="3" type="ORF">NBRC116598_18450</name>
</gene>
<dbReference type="InterPro" id="IPR039261">
    <property type="entry name" value="FNR_nucleotide-bd"/>
</dbReference>
<dbReference type="PANTHER" id="PTHR30157:SF0">
    <property type="entry name" value="NADPH-DEPENDENT FERRIC-CHELATE REDUCTASE"/>
    <property type="match status" value="1"/>
</dbReference>
<evidence type="ECO:0000256" key="1">
    <source>
        <dbReference type="ARBA" id="ARBA00035644"/>
    </source>
</evidence>
<evidence type="ECO:0000313" key="3">
    <source>
        <dbReference type="EMBL" id="GAA6196401.1"/>
    </source>
</evidence>
<dbReference type="InterPro" id="IPR013113">
    <property type="entry name" value="SIP_FAD-bd"/>
</dbReference>
<dbReference type="CDD" id="cd06193">
    <property type="entry name" value="siderophore_interacting"/>
    <property type="match status" value="1"/>
</dbReference>
<comment type="caution">
    <text evidence="3">The sequence shown here is derived from an EMBL/GenBank/DDBJ whole genome shotgun (WGS) entry which is preliminary data.</text>
</comment>
<dbReference type="Proteomes" id="UP001441944">
    <property type="component" value="Unassembled WGS sequence"/>
</dbReference>
<evidence type="ECO:0000313" key="4">
    <source>
        <dbReference type="Proteomes" id="UP001441944"/>
    </source>
</evidence>
<proteinExistence type="inferred from homology"/>
<protein>
    <submittedName>
        <fullName evidence="3">Siderophore-interacting protein</fullName>
    </submittedName>
</protein>
<dbReference type="Gene3D" id="3.40.50.80">
    <property type="entry name" value="Nucleotide-binding domain of ferredoxin-NADP reductase (FNR) module"/>
    <property type="match status" value="1"/>
</dbReference>
<feature type="domain" description="FAD-binding FR-type" evidence="2">
    <location>
        <begin position="112"/>
        <end position="235"/>
    </location>
</feature>
<dbReference type="Pfam" id="PF08021">
    <property type="entry name" value="FAD_binding_9"/>
    <property type="match status" value="1"/>
</dbReference>